<evidence type="ECO:0000313" key="2">
    <source>
        <dbReference type="Proteomes" id="UP001055879"/>
    </source>
</evidence>
<reference evidence="2" key="1">
    <citation type="journal article" date="2022" name="Mol. Ecol. Resour.">
        <title>The genomes of chicory, endive, great burdock and yacon provide insights into Asteraceae palaeo-polyploidization history and plant inulin production.</title>
        <authorList>
            <person name="Fan W."/>
            <person name="Wang S."/>
            <person name="Wang H."/>
            <person name="Wang A."/>
            <person name="Jiang F."/>
            <person name="Liu H."/>
            <person name="Zhao H."/>
            <person name="Xu D."/>
            <person name="Zhang Y."/>
        </authorList>
    </citation>
    <scope>NUCLEOTIDE SEQUENCE [LARGE SCALE GENOMIC DNA]</scope>
    <source>
        <strain evidence="2">cv. Niubang</strain>
    </source>
</reference>
<gene>
    <name evidence="1" type="ORF">L6452_25284</name>
</gene>
<accession>A0ACB9ABA7</accession>
<sequence length="112" mass="12456">MFSMPIKFPDTAYNGAIKGKKLVRDELTNIIVARKKKLTKTKLTSGGDLSQMLLMTDENGEFMNDMEISNSIIGLLVVSYKTTSSTVTFVLKYLAELPDVYNKVLDGNLLKS</sequence>
<organism evidence="1 2">
    <name type="scientific">Arctium lappa</name>
    <name type="common">Greater burdock</name>
    <name type="synonym">Lappa major</name>
    <dbReference type="NCBI Taxonomy" id="4217"/>
    <lineage>
        <taxon>Eukaryota</taxon>
        <taxon>Viridiplantae</taxon>
        <taxon>Streptophyta</taxon>
        <taxon>Embryophyta</taxon>
        <taxon>Tracheophyta</taxon>
        <taxon>Spermatophyta</taxon>
        <taxon>Magnoliopsida</taxon>
        <taxon>eudicotyledons</taxon>
        <taxon>Gunneridae</taxon>
        <taxon>Pentapetalae</taxon>
        <taxon>asterids</taxon>
        <taxon>campanulids</taxon>
        <taxon>Asterales</taxon>
        <taxon>Asteraceae</taxon>
        <taxon>Carduoideae</taxon>
        <taxon>Cardueae</taxon>
        <taxon>Arctiinae</taxon>
        <taxon>Arctium</taxon>
    </lineage>
</organism>
<comment type="caution">
    <text evidence="1">The sequence shown here is derived from an EMBL/GenBank/DDBJ whole genome shotgun (WGS) entry which is preliminary data.</text>
</comment>
<keyword evidence="2" id="KW-1185">Reference proteome</keyword>
<proteinExistence type="predicted"/>
<evidence type="ECO:0000313" key="1">
    <source>
        <dbReference type="EMBL" id="KAI3707078.1"/>
    </source>
</evidence>
<protein>
    <submittedName>
        <fullName evidence="1">Uncharacterized protein</fullName>
    </submittedName>
</protein>
<dbReference type="EMBL" id="CM042054">
    <property type="protein sequence ID" value="KAI3707078.1"/>
    <property type="molecule type" value="Genomic_DNA"/>
</dbReference>
<name>A0ACB9ABA7_ARCLA</name>
<reference evidence="1 2" key="2">
    <citation type="journal article" date="2022" name="Mol. Ecol. Resour.">
        <title>The genomes of chicory, endive, great burdock and yacon provide insights into Asteraceae paleo-polyploidization history and plant inulin production.</title>
        <authorList>
            <person name="Fan W."/>
            <person name="Wang S."/>
            <person name="Wang H."/>
            <person name="Wang A."/>
            <person name="Jiang F."/>
            <person name="Liu H."/>
            <person name="Zhao H."/>
            <person name="Xu D."/>
            <person name="Zhang Y."/>
        </authorList>
    </citation>
    <scope>NUCLEOTIDE SEQUENCE [LARGE SCALE GENOMIC DNA]</scope>
    <source>
        <strain evidence="2">cv. Niubang</strain>
    </source>
</reference>
<dbReference type="Proteomes" id="UP001055879">
    <property type="component" value="Linkage Group LG08"/>
</dbReference>